<dbReference type="AlphaFoldDB" id="L0DSE6"/>
<name>L0DSE6_THIND</name>
<sequence length="82" mass="8670">MTTPLLLGPGLRARAHTPLACCGCQCTRPAALRHPETPCAGPARHAGSCAPRAPLHRGSGSSRHGRGYGHKCWTYSDRWPGA</sequence>
<gene>
    <name evidence="2" type="ordered locus">TVNIR_0844</name>
</gene>
<feature type="region of interest" description="Disordered" evidence="1">
    <location>
        <begin position="44"/>
        <end position="66"/>
    </location>
</feature>
<dbReference type="KEGG" id="tni:TVNIR_0844"/>
<protein>
    <submittedName>
        <fullName evidence="2">Uncharacterized protein</fullName>
    </submittedName>
</protein>
<accession>L0DSE6</accession>
<dbReference type="EMBL" id="CP003989">
    <property type="protein sequence ID" value="AGA32534.1"/>
    <property type="molecule type" value="Genomic_DNA"/>
</dbReference>
<keyword evidence="3" id="KW-1185">Reference proteome</keyword>
<dbReference type="PATRIC" id="fig|1255043.3.peg.850"/>
<proteinExistence type="predicted"/>
<evidence type="ECO:0000313" key="3">
    <source>
        <dbReference type="Proteomes" id="UP000010809"/>
    </source>
</evidence>
<reference evidence="2" key="1">
    <citation type="submission" date="2015-12" db="EMBL/GenBank/DDBJ databases">
        <authorList>
            <person name="Tikhonova T.V."/>
            <person name="Pavlov A.R."/>
            <person name="Beletsky A.V."/>
            <person name="Mardanov A.V."/>
            <person name="Sorokin D.Y."/>
            <person name="Ravin N.V."/>
            <person name="Popov V.O."/>
        </authorList>
    </citation>
    <scope>NUCLEOTIDE SEQUENCE</scope>
    <source>
        <strain evidence="2">DSM 14787</strain>
    </source>
</reference>
<dbReference type="HOGENOM" id="CLU_2557226_0_0_6"/>
<dbReference type="Proteomes" id="UP000010809">
    <property type="component" value="Chromosome"/>
</dbReference>
<evidence type="ECO:0000313" key="2">
    <source>
        <dbReference type="EMBL" id="AGA32534.1"/>
    </source>
</evidence>
<evidence type="ECO:0000256" key="1">
    <source>
        <dbReference type="SAM" id="MobiDB-lite"/>
    </source>
</evidence>
<dbReference type="STRING" id="1255043.TVNIR_0844"/>
<organism evidence="2 3">
    <name type="scientific">Thioalkalivibrio nitratireducens (strain DSM 14787 / UNIQEM 213 / ALEN2)</name>
    <dbReference type="NCBI Taxonomy" id="1255043"/>
    <lineage>
        <taxon>Bacteria</taxon>
        <taxon>Pseudomonadati</taxon>
        <taxon>Pseudomonadota</taxon>
        <taxon>Gammaproteobacteria</taxon>
        <taxon>Chromatiales</taxon>
        <taxon>Ectothiorhodospiraceae</taxon>
        <taxon>Thioalkalivibrio</taxon>
    </lineage>
</organism>